<gene>
    <name evidence="1" type="ORF">MRATA1EN3_LOCUS4942</name>
</gene>
<evidence type="ECO:0000313" key="1">
    <source>
        <dbReference type="EMBL" id="CAI9693729.1"/>
    </source>
</evidence>
<proteinExistence type="predicted"/>
<protein>
    <submittedName>
        <fullName evidence="1">Uncharacterized protein</fullName>
    </submittedName>
</protein>
<accession>A0ACB0DZV7</accession>
<evidence type="ECO:0000313" key="2">
    <source>
        <dbReference type="Proteomes" id="UP001162501"/>
    </source>
</evidence>
<reference evidence="1" key="1">
    <citation type="submission" date="2023-05" db="EMBL/GenBank/DDBJ databases">
        <authorList>
            <consortium name="ELIXIR-Norway"/>
        </authorList>
    </citation>
    <scope>NUCLEOTIDE SEQUENCE</scope>
</reference>
<organism evidence="1 2">
    <name type="scientific">Rangifer tarandus platyrhynchus</name>
    <name type="common">Svalbard reindeer</name>
    <dbReference type="NCBI Taxonomy" id="3082113"/>
    <lineage>
        <taxon>Eukaryota</taxon>
        <taxon>Metazoa</taxon>
        <taxon>Chordata</taxon>
        <taxon>Craniata</taxon>
        <taxon>Vertebrata</taxon>
        <taxon>Euteleostomi</taxon>
        <taxon>Mammalia</taxon>
        <taxon>Eutheria</taxon>
        <taxon>Laurasiatheria</taxon>
        <taxon>Artiodactyla</taxon>
        <taxon>Ruminantia</taxon>
        <taxon>Pecora</taxon>
        <taxon>Cervidae</taxon>
        <taxon>Odocoileinae</taxon>
        <taxon>Rangifer</taxon>
    </lineage>
</organism>
<dbReference type="Proteomes" id="UP001162501">
    <property type="component" value="Chromosome 13"/>
</dbReference>
<dbReference type="EMBL" id="OX596097">
    <property type="protein sequence ID" value="CAI9693729.1"/>
    <property type="molecule type" value="Genomic_DNA"/>
</dbReference>
<sequence length="220" mass="23794">MRWSDDGPQAAGAPSRPAPGWRRLRDREPPAESRAPGGDTGTFRRFCSGMRPPPLPALPFPPNHCLTETRGQAQAYPASEIQDREHARPGTPAALPKAGQAALVLTTPNERQESLRRPYEQAKKKSCGLLVILTRGRTLEPRPACDCGQEPRGPGTAASSSGPQIAKLRPRTSPRSSCALGRGPRRQDRDKPPQAPPGAHRALGEARCHSRSQALSWSFV</sequence>
<name>A0ACB0DZV7_RANTA</name>